<gene>
    <name evidence="9" type="ORF">H8B04_03525</name>
</gene>
<dbReference type="Gene3D" id="2.115.10.20">
    <property type="entry name" value="Glycosyl hydrolase domain, family 43"/>
    <property type="match status" value="1"/>
</dbReference>
<dbReference type="InterPro" id="IPR008979">
    <property type="entry name" value="Galactose-bd-like_sf"/>
</dbReference>
<evidence type="ECO:0000256" key="2">
    <source>
        <dbReference type="ARBA" id="ARBA00022651"/>
    </source>
</evidence>
<keyword evidence="5" id="KW-1015">Disulfide bond</keyword>
<evidence type="ECO:0000313" key="9">
    <source>
        <dbReference type="EMBL" id="MBD1428646.1"/>
    </source>
</evidence>
<feature type="domain" description="F5/8 type C" evidence="8">
    <location>
        <begin position="319"/>
        <end position="459"/>
    </location>
</feature>
<dbReference type="SUPFAM" id="SSF75005">
    <property type="entry name" value="Arabinanase/levansucrase/invertase"/>
    <property type="match status" value="1"/>
</dbReference>
<dbReference type="Pfam" id="PF04616">
    <property type="entry name" value="Glyco_hydro_43"/>
    <property type="match status" value="1"/>
</dbReference>
<dbReference type="SMART" id="SM00560">
    <property type="entry name" value="LamGL"/>
    <property type="match status" value="1"/>
</dbReference>
<keyword evidence="2" id="KW-0858">Xylan degradation</keyword>
<evidence type="ECO:0000256" key="5">
    <source>
        <dbReference type="ARBA" id="ARBA00023157"/>
    </source>
</evidence>
<keyword evidence="4" id="KW-0378">Hydrolase</keyword>
<dbReference type="SUPFAM" id="SSF49899">
    <property type="entry name" value="Concanavalin A-like lectins/glucanases"/>
    <property type="match status" value="1"/>
</dbReference>
<accession>A0ABR7YBG4</accession>
<keyword evidence="3" id="KW-0732">Signal</keyword>
<name>A0ABR7YBG4_9SPHI</name>
<evidence type="ECO:0000259" key="8">
    <source>
        <dbReference type="PROSITE" id="PS50022"/>
    </source>
</evidence>
<dbReference type="PANTHER" id="PTHR43772:SF2">
    <property type="entry name" value="PUTATIVE (AFU_ORTHOLOGUE AFUA_2G04480)-RELATED"/>
    <property type="match status" value="1"/>
</dbReference>
<dbReference type="Gene3D" id="2.60.120.260">
    <property type="entry name" value="Galactose-binding domain-like"/>
    <property type="match status" value="1"/>
</dbReference>
<keyword evidence="7" id="KW-0326">Glycosidase</keyword>
<dbReference type="RefSeq" id="WP_190301469.1">
    <property type="nucleotide sequence ID" value="NZ_JACOIJ010000004.1"/>
</dbReference>
<dbReference type="SUPFAM" id="SSF49785">
    <property type="entry name" value="Galactose-binding domain-like"/>
    <property type="match status" value="1"/>
</dbReference>
<evidence type="ECO:0000256" key="6">
    <source>
        <dbReference type="ARBA" id="ARBA00023277"/>
    </source>
</evidence>
<evidence type="ECO:0000256" key="1">
    <source>
        <dbReference type="ARBA" id="ARBA00009865"/>
    </source>
</evidence>
<evidence type="ECO:0000256" key="3">
    <source>
        <dbReference type="ARBA" id="ARBA00022729"/>
    </source>
</evidence>
<keyword evidence="2" id="KW-0624">Polysaccharide degradation</keyword>
<evidence type="ECO:0000256" key="7">
    <source>
        <dbReference type="ARBA" id="ARBA00023295"/>
    </source>
</evidence>
<reference evidence="9 10" key="1">
    <citation type="submission" date="2020-08" db="EMBL/GenBank/DDBJ databases">
        <title>Sphingobacterium sp. DN04309 isolated from aquaculture water.</title>
        <authorList>
            <person name="Zhang M."/>
        </authorList>
    </citation>
    <scope>NUCLEOTIDE SEQUENCE [LARGE SCALE GENOMIC DNA]</scope>
    <source>
        <strain evidence="9 10">DN04309</strain>
    </source>
</reference>
<organism evidence="9 10">
    <name type="scientific">Sphingobacterium litopenaei</name>
    <dbReference type="NCBI Taxonomy" id="2763500"/>
    <lineage>
        <taxon>Bacteria</taxon>
        <taxon>Pseudomonadati</taxon>
        <taxon>Bacteroidota</taxon>
        <taxon>Sphingobacteriia</taxon>
        <taxon>Sphingobacteriales</taxon>
        <taxon>Sphingobacteriaceae</taxon>
        <taxon>Sphingobacterium</taxon>
    </lineage>
</organism>
<dbReference type="PANTHER" id="PTHR43772">
    <property type="entry name" value="ENDO-1,4-BETA-XYLANASE"/>
    <property type="match status" value="1"/>
</dbReference>
<keyword evidence="6" id="KW-0119">Carbohydrate metabolism</keyword>
<evidence type="ECO:0000313" key="10">
    <source>
        <dbReference type="Proteomes" id="UP000651271"/>
    </source>
</evidence>
<proteinExistence type="inferred from homology"/>
<dbReference type="EMBL" id="JACOIJ010000004">
    <property type="protein sequence ID" value="MBD1428646.1"/>
    <property type="molecule type" value="Genomic_DNA"/>
</dbReference>
<keyword evidence="10" id="KW-1185">Reference proteome</keyword>
<comment type="caution">
    <text evidence="9">The sequence shown here is derived from an EMBL/GenBank/DDBJ whole genome shotgun (WGS) entry which is preliminary data.</text>
</comment>
<sequence>MNKHIFIFLSALILLSKLVLGQEHIKAGNLNPILPGYFADPTIKKIGDTYYIYATTDGNGGGLGPSQVWTSKDFLNWTIQPMNWPNTHWYWAPDMTKGYDGKYYLYYSQPVEIYAASSTSPTGPWTPMNSDGKSIIPNYMIPGVITLDAQTFTDDDGKIYMYWGTWGIYPDHGCAVGLLNSDMRTFEKIKLIPNTDAKDFFEAPYVFKRNGIYYFMYSSGHCEDHTYRVQYAMSKVGPMGPFEYATNNPILYTNEDGTIHGPGHHSLIEENGRYFIVYHRHNNPFSGGGFHRQIAVDEMLFEADGTIKKIVPTHQGVSTLIKNSNFPKNIAYKKPVSASSFYNEDFKPSFVADDNNGTLWRAKDNHLPGYITVDLEKVTDIRTVLLQFEYPTYAYQYRIETSTDGNTWSLYADQSKNNRWASPILEHFDVKARYVRVHIVNTQHPGLTKGIWNIKVYSETYPQHTLWSEPQPMPTPESIVGQLVHIQPKNLEEASSYTSIPNKGLLGGEFKGQSPLIVKTFYGKKAFYFDGQQTLKSTFKVPTNLIGNNPFTVSMWVNNPTVGRYEDVLAYSKGTQDLTRAVFGVGSDTNKGAVTHGAWPDLGFKSTPKEDQWNHIVYSFDGYMERIYVNGELQKEQNRMLFVKPNDHFILGSSDLLDNHFSGYLADLKIYNTAVSADFIQQEITSFKSDPSYFSLKSEELSIGTIKQVRNNGSVDLHMVTLQNAKVNIVGNRTAFELHTVEDSYLSEILKSNQYTIELDVFENNIWRHYVYLNNSGKITVFQDGKSIKTKKFKAIQIIDNFKLLVSTPIHFINVYPSLFDATTIASNYAIWENKLNSPIVSLIPKFKDVCRYINQYDAFAYVEDEAKDMKYSFYIDGKYTDWKEEPFILFKPQSVDSILTVFMKDQFGNISKPASCVISAVKPKYNEDVPNDEIYSLGGAKIPYWGNMQVSSHIDSTKTSISLKKNVWHLGSKHTKWGSNDLLPPFMYKEIKGDFTIQLKVQDVAGLQSKTRTSSEAGIMIRTAKGNSYINNTILTGWNLGNLWRSVGQRMHNEGNNGTGLQFEPYIQVQKMGDMFFLRTSKDGVHWNDLSKLPIVRTDMNNEVLQVGIYQIATNNQDGFGKFTDIEIWQ</sequence>
<protein>
    <submittedName>
        <fullName evidence="9">Family 43 glycosylhydrolase</fullName>
    </submittedName>
</protein>
<dbReference type="InterPro" id="IPR000421">
    <property type="entry name" value="FA58C"/>
</dbReference>
<dbReference type="CDD" id="cd18608">
    <property type="entry name" value="GH43_F5-8_typeC-like"/>
    <property type="match status" value="1"/>
</dbReference>
<dbReference type="Proteomes" id="UP000651271">
    <property type="component" value="Unassembled WGS sequence"/>
</dbReference>
<dbReference type="InterPro" id="IPR006710">
    <property type="entry name" value="Glyco_hydro_43"/>
</dbReference>
<dbReference type="InterPro" id="IPR006558">
    <property type="entry name" value="LamG-like"/>
</dbReference>
<dbReference type="Pfam" id="PF13385">
    <property type="entry name" value="Laminin_G_3"/>
    <property type="match status" value="1"/>
</dbReference>
<dbReference type="PROSITE" id="PS50022">
    <property type="entry name" value="FA58C_3"/>
    <property type="match status" value="1"/>
</dbReference>
<dbReference type="InterPro" id="IPR052176">
    <property type="entry name" value="Glycosyl_Hydrlase_43_Enz"/>
</dbReference>
<dbReference type="Pfam" id="PF00754">
    <property type="entry name" value="F5_F8_type_C"/>
    <property type="match status" value="1"/>
</dbReference>
<evidence type="ECO:0000256" key="4">
    <source>
        <dbReference type="ARBA" id="ARBA00022801"/>
    </source>
</evidence>
<dbReference type="InterPro" id="IPR023296">
    <property type="entry name" value="Glyco_hydro_beta-prop_sf"/>
</dbReference>
<dbReference type="InterPro" id="IPR013320">
    <property type="entry name" value="ConA-like_dom_sf"/>
</dbReference>
<comment type="similarity">
    <text evidence="1">Belongs to the glycosyl hydrolase 43 family.</text>
</comment>
<dbReference type="Gene3D" id="2.60.120.200">
    <property type="match status" value="2"/>
</dbReference>